<organism evidence="3 4">
    <name type="scientific">Aliiroseovarius crassostreae</name>
    <dbReference type="NCBI Taxonomy" id="154981"/>
    <lineage>
        <taxon>Bacteria</taxon>
        <taxon>Pseudomonadati</taxon>
        <taxon>Pseudomonadota</taxon>
        <taxon>Alphaproteobacteria</taxon>
        <taxon>Rhodobacterales</taxon>
        <taxon>Paracoccaceae</taxon>
        <taxon>Aliiroseovarius</taxon>
    </lineage>
</organism>
<dbReference type="GO" id="GO:0040029">
    <property type="term" value="P:epigenetic regulation of gene expression"/>
    <property type="evidence" value="ECO:0007669"/>
    <property type="project" value="TreeGrafter"/>
</dbReference>
<evidence type="ECO:0000313" key="3">
    <source>
        <dbReference type="EMBL" id="KPN64196.1"/>
    </source>
</evidence>
<dbReference type="InterPro" id="IPR023696">
    <property type="entry name" value="Ureohydrolase_dom_sf"/>
</dbReference>
<dbReference type="RefSeq" id="WP_055188204.1">
    <property type="nucleotide sequence ID" value="NZ_FPBS01000001.1"/>
</dbReference>
<feature type="domain" description="Histone deacetylase" evidence="2">
    <location>
        <begin position="19"/>
        <end position="304"/>
    </location>
</feature>
<dbReference type="SUPFAM" id="SSF52768">
    <property type="entry name" value="Arginase/deacetylase"/>
    <property type="match status" value="1"/>
</dbReference>
<dbReference type="PRINTS" id="PR01270">
    <property type="entry name" value="HDASUPER"/>
</dbReference>
<comment type="similarity">
    <text evidence="1">Belongs to the histone deacetylase family.</text>
</comment>
<dbReference type="PANTHER" id="PTHR10625">
    <property type="entry name" value="HISTONE DEACETYLASE HDAC1-RELATED"/>
    <property type="match status" value="1"/>
</dbReference>
<dbReference type="PANTHER" id="PTHR10625:SF10">
    <property type="entry name" value="HISTONE DEACETYLASE HDAC1"/>
    <property type="match status" value="1"/>
</dbReference>
<dbReference type="CDD" id="cd11599">
    <property type="entry name" value="HDAC_classII_2"/>
    <property type="match status" value="1"/>
</dbReference>
<keyword evidence="4" id="KW-1185">Reference proteome</keyword>
<dbReference type="GO" id="GO:0004407">
    <property type="term" value="F:histone deacetylase activity"/>
    <property type="evidence" value="ECO:0007669"/>
    <property type="project" value="TreeGrafter"/>
</dbReference>
<reference evidence="3 4" key="1">
    <citation type="submission" date="2015-09" db="EMBL/GenBank/DDBJ databases">
        <title>Draft genome sequence of Aliiroseovarius crassostreae CV919-312TSm, the causative agent of Roseovarius Oyster Disease (formerly Juvenile Oyster Disease).</title>
        <authorList>
            <person name="Kessner L."/>
            <person name="Spinard E."/>
            <person name="Nelson D."/>
        </authorList>
    </citation>
    <scope>NUCLEOTIDE SEQUENCE [LARGE SCALE GENOMIC DNA]</scope>
    <source>
        <strain evidence="3 4">CV919-312</strain>
    </source>
</reference>
<dbReference type="InterPro" id="IPR037138">
    <property type="entry name" value="His_deacetylse_dom_sf"/>
</dbReference>
<dbReference type="InterPro" id="IPR023801">
    <property type="entry name" value="His_deacetylse_dom"/>
</dbReference>
<accession>A0A0P7KK38</accession>
<evidence type="ECO:0000313" key="4">
    <source>
        <dbReference type="Proteomes" id="UP000050471"/>
    </source>
</evidence>
<dbReference type="EMBL" id="LKBA01000004">
    <property type="protein sequence ID" value="KPN64196.1"/>
    <property type="molecule type" value="Genomic_DNA"/>
</dbReference>
<dbReference type="Pfam" id="PF00850">
    <property type="entry name" value="Hist_deacetyl"/>
    <property type="match status" value="1"/>
</dbReference>
<dbReference type="OrthoDB" id="9808367at2"/>
<sequence length="307" mass="33786">MLSMISHPECRDHDAGAMHPETKERLDAIMNQLIMSGMDYVIRHRDAPLVTREQLERVHAVEYLDRVYAIAPGEGMQSIEVDGDTVMSPGTLRAAERAAGSGVMGVDLIMSGEANPIFCAVRPPGHHAERAEAMGFCLFNNIAVAAAHALEVHGLERVAIIDFDVHHGNGTEEIFKGEPRVLFCSSFQHPFYPFTGHEKETDNLVDIPLSAGAGSTEFREAVSDHWLPHLHDFKPQLVLISAGFDAHTADDMSSVNLVDADYEWVTHRLKEVADQHADGRILSMLEGGYEPDVLARSVVKHLNVLLG</sequence>
<dbReference type="InterPro" id="IPR000286">
    <property type="entry name" value="HDACs"/>
</dbReference>
<proteinExistence type="inferred from homology"/>
<dbReference type="Gene3D" id="3.40.800.20">
    <property type="entry name" value="Histone deacetylase domain"/>
    <property type="match status" value="1"/>
</dbReference>
<dbReference type="STRING" id="154981.AKJ29_16255"/>
<gene>
    <name evidence="3" type="ORF">AKJ29_16255</name>
</gene>
<dbReference type="Proteomes" id="UP000050471">
    <property type="component" value="Unassembled WGS sequence"/>
</dbReference>
<protein>
    <submittedName>
        <fullName evidence="3">Deacetylase</fullName>
    </submittedName>
</protein>
<evidence type="ECO:0000256" key="1">
    <source>
        <dbReference type="ARBA" id="ARBA00005947"/>
    </source>
</evidence>
<dbReference type="AlphaFoldDB" id="A0A0P7KK38"/>
<name>A0A0P7KK38_9RHOB</name>
<comment type="caution">
    <text evidence="3">The sequence shown here is derived from an EMBL/GenBank/DDBJ whole genome shotgun (WGS) entry which is preliminary data.</text>
</comment>
<evidence type="ECO:0000259" key="2">
    <source>
        <dbReference type="Pfam" id="PF00850"/>
    </source>
</evidence>